<dbReference type="EMBL" id="JAXCLW010000002">
    <property type="protein sequence ID" value="MDY0882991.1"/>
    <property type="molecule type" value="Genomic_DNA"/>
</dbReference>
<dbReference type="InterPro" id="IPR014710">
    <property type="entry name" value="RmlC-like_jellyroll"/>
</dbReference>
<evidence type="ECO:0000313" key="2">
    <source>
        <dbReference type="Proteomes" id="UP001279642"/>
    </source>
</evidence>
<keyword evidence="2" id="KW-1185">Reference proteome</keyword>
<dbReference type="Pfam" id="PF05962">
    <property type="entry name" value="HutD"/>
    <property type="match status" value="1"/>
</dbReference>
<dbReference type="Proteomes" id="UP001279642">
    <property type="component" value="Unassembled WGS sequence"/>
</dbReference>
<reference evidence="1 2" key="1">
    <citation type="journal article" date="2016" name="Antonie Van Leeuwenhoek">
        <title>Dongia soli sp. nov., isolated from soil from Dokdo, Korea.</title>
        <authorList>
            <person name="Kim D.U."/>
            <person name="Lee H."/>
            <person name="Kim H."/>
            <person name="Kim S.G."/>
            <person name="Ka J.O."/>
        </authorList>
    </citation>
    <scope>NUCLEOTIDE SEQUENCE [LARGE SCALE GENOMIC DNA]</scope>
    <source>
        <strain evidence="1 2">D78</strain>
    </source>
</reference>
<comment type="caution">
    <text evidence="1">The sequence shown here is derived from an EMBL/GenBank/DDBJ whole genome shotgun (WGS) entry which is preliminary data.</text>
</comment>
<name>A0ABU5E9G6_9PROT</name>
<gene>
    <name evidence="1" type="ORF">SMD27_09055</name>
</gene>
<dbReference type="CDD" id="cd20293">
    <property type="entry name" value="cupin_HutD_N"/>
    <property type="match status" value="1"/>
</dbReference>
<dbReference type="InterPro" id="IPR010282">
    <property type="entry name" value="Uncharacterised_HutD/Ves"/>
</dbReference>
<dbReference type="PANTHER" id="PTHR37943">
    <property type="entry name" value="PROTEIN VES"/>
    <property type="match status" value="1"/>
</dbReference>
<dbReference type="InterPro" id="IPR011051">
    <property type="entry name" value="RmlC_Cupin_sf"/>
</dbReference>
<dbReference type="SUPFAM" id="SSF51182">
    <property type="entry name" value="RmlC-like cupins"/>
    <property type="match status" value="1"/>
</dbReference>
<organism evidence="1 2">
    <name type="scientific">Dongia soli</name>
    <dbReference type="NCBI Taxonomy" id="600628"/>
    <lineage>
        <taxon>Bacteria</taxon>
        <taxon>Pseudomonadati</taxon>
        <taxon>Pseudomonadota</taxon>
        <taxon>Alphaproteobacteria</taxon>
        <taxon>Rhodospirillales</taxon>
        <taxon>Dongiaceae</taxon>
        <taxon>Dongia</taxon>
    </lineage>
</organism>
<sequence>MMKLRHLTAADYKRMPWKNGQGSTTELIASPGAEGGAFNWRLSIAEVGQSGPFSDFSGYDRFITLIEGAGMILNFNGMMERRIDQPFQPLPFDGGWQTDCTLIDGPLRDFNLMVARNWGYTAMTILRPDAGEDCEIDVAPVTLLHVFTGNVSLEIDGARHHLKSGDTLHIEDAPDAWLRADQASILAAIYLQPR</sequence>
<dbReference type="RefSeq" id="WP_320508047.1">
    <property type="nucleotide sequence ID" value="NZ_JAXCLW010000002.1"/>
</dbReference>
<dbReference type="PANTHER" id="PTHR37943:SF1">
    <property type="entry name" value="PROTEIN VES"/>
    <property type="match status" value="1"/>
</dbReference>
<protein>
    <submittedName>
        <fullName evidence="1">HutD family protein</fullName>
    </submittedName>
</protein>
<dbReference type="Gene3D" id="2.60.120.10">
    <property type="entry name" value="Jelly Rolls"/>
    <property type="match status" value="1"/>
</dbReference>
<accession>A0ABU5E9G6</accession>
<proteinExistence type="predicted"/>
<evidence type="ECO:0000313" key="1">
    <source>
        <dbReference type="EMBL" id="MDY0882991.1"/>
    </source>
</evidence>